<keyword evidence="2" id="KW-1133">Transmembrane helix</keyword>
<dbReference type="AlphaFoldDB" id="A0A9W5S206"/>
<protein>
    <recommendedName>
        <fullName evidence="6">Copper resistance protein CopC</fullName>
    </recommendedName>
</protein>
<keyword evidence="3" id="KW-0732">Signal</keyword>
<evidence type="ECO:0000256" key="3">
    <source>
        <dbReference type="SAM" id="SignalP"/>
    </source>
</evidence>
<keyword evidence="2" id="KW-0472">Membrane</keyword>
<keyword evidence="5" id="KW-1185">Reference proteome</keyword>
<evidence type="ECO:0000313" key="4">
    <source>
        <dbReference type="EMBL" id="EXX88905.1"/>
    </source>
</evidence>
<dbReference type="RefSeq" id="WP_036579848.1">
    <property type="nucleotide sequence ID" value="NZ_KK082134.1"/>
</dbReference>
<organism evidence="4 5">
    <name type="scientific">Paenibacillus darwinianus</name>
    <dbReference type="NCBI Taxonomy" id="1380763"/>
    <lineage>
        <taxon>Bacteria</taxon>
        <taxon>Bacillati</taxon>
        <taxon>Bacillota</taxon>
        <taxon>Bacilli</taxon>
        <taxon>Bacillales</taxon>
        <taxon>Paenibacillaceae</taxon>
        <taxon>Paenibacillus</taxon>
    </lineage>
</organism>
<evidence type="ECO:0000256" key="1">
    <source>
        <dbReference type="SAM" id="MobiDB-lite"/>
    </source>
</evidence>
<feature type="region of interest" description="Disordered" evidence="1">
    <location>
        <begin position="47"/>
        <end position="67"/>
    </location>
</feature>
<evidence type="ECO:0000313" key="5">
    <source>
        <dbReference type="Proteomes" id="UP000053750"/>
    </source>
</evidence>
<dbReference type="Proteomes" id="UP000053750">
    <property type="component" value="Unassembled WGS sequence"/>
</dbReference>
<comment type="caution">
    <text evidence="4">The sequence shown here is derived from an EMBL/GenBank/DDBJ whole genome shotgun (WGS) entry which is preliminary data.</text>
</comment>
<feature type="compositionally biased region" description="Polar residues" evidence="1">
    <location>
        <begin position="47"/>
        <end position="58"/>
    </location>
</feature>
<evidence type="ECO:0000256" key="2">
    <source>
        <dbReference type="SAM" id="Phobius"/>
    </source>
</evidence>
<keyword evidence="2" id="KW-0812">Transmembrane</keyword>
<sequence>MRFVMKATALLFLAFILLPMAAFAHSGLPSFIPPRGEIVSPEEKQTRAITWSSVQPPQKNKADALELAAPSLSTPNVNNVPSEQPSDKAAPPVFVLIIGILLALLVVGLGGMANRRGRWQRGK</sequence>
<accession>A0A9W5S206</accession>
<feature type="signal peptide" evidence="3">
    <location>
        <begin position="1"/>
        <end position="24"/>
    </location>
</feature>
<feature type="chain" id="PRO_5040974582" description="Copper resistance protein CopC" evidence="3">
    <location>
        <begin position="25"/>
        <end position="123"/>
    </location>
</feature>
<name>A0A9W5S206_9BACL</name>
<proteinExistence type="predicted"/>
<feature type="transmembrane region" description="Helical" evidence="2">
    <location>
        <begin position="93"/>
        <end position="113"/>
    </location>
</feature>
<evidence type="ECO:0008006" key="6">
    <source>
        <dbReference type="Google" id="ProtNLM"/>
    </source>
</evidence>
<gene>
    <name evidence="4" type="ORF">BG53_01120</name>
</gene>
<dbReference type="EMBL" id="JFHU01000113">
    <property type="protein sequence ID" value="EXX88905.1"/>
    <property type="molecule type" value="Genomic_DNA"/>
</dbReference>
<reference evidence="4 5" key="1">
    <citation type="submission" date="2014-02" db="EMBL/GenBank/DDBJ databases">
        <title>Genome sequence of Paenibacillus darwinianus reveals adaptive mechanisms for survival in Antarctic soils.</title>
        <authorList>
            <person name="Dsouza M."/>
            <person name="Taylor M.W."/>
            <person name="Turner S.J."/>
            <person name="Aislabie J."/>
        </authorList>
    </citation>
    <scope>NUCLEOTIDE SEQUENCE [LARGE SCALE GENOMIC DNA]</scope>
    <source>
        <strain evidence="4 5">CE1</strain>
    </source>
</reference>